<evidence type="ECO:0000256" key="1">
    <source>
        <dbReference type="ARBA" id="ARBA00004141"/>
    </source>
</evidence>
<feature type="transmembrane region" description="Helical" evidence="7">
    <location>
        <begin position="367"/>
        <end position="390"/>
    </location>
</feature>
<evidence type="ECO:0000313" key="9">
    <source>
        <dbReference type="Proteomes" id="UP001149079"/>
    </source>
</evidence>
<comment type="similarity">
    <text evidence="2">Belongs to the multi antimicrobial extrusion (MATE) (TC 2.A.66.1) family.</text>
</comment>
<gene>
    <name evidence="8" type="ORF">N7515_010291</name>
</gene>
<feature type="compositionally biased region" description="Polar residues" evidence="6">
    <location>
        <begin position="46"/>
        <end position="69"/>
    </location>
</feature>
<dbReference type="OrthoDB" id="2126698at2759"/>
<feature type="region of interest" description="Disordered" evidence="6">
    <location>
        <begin position="1"/>
        <end position="74"/>
    </location>
</feature>
<dbReference type="EMBL" id="JAPQKL010000008">
    <property type="protein sequence ID" value="KAJ5120903.1"/>
    <property type="molecule type" value="Genomic_DNA"/>
</dbReference>
<name>A0A9W9GI36_9EURO</name>
<feature type="transmembrane region" description="Helical" evidence="7">
    <location>
        <begin position="536"/>
        <end position="554"/>
    </location>
</feature>
<dbReference type="InterPro" id="IPR002528">
    <property type="entry name" value="MATE_fam"/>
</dbReference>
<dbReference type="AlphaFoldDB" id="A0A9W9GI36"/>
<dbReference type="GeneID" id="81410205"/>
<dbReference type="PANTHER" id="PTHR11206">
    <property type="entry name" value="MULTIDRUG RESISTANCE PROTEIN"/>
    <property type="match status" value="1"/>
</dbReference>
<feature type="region of interest" description="Disordered" evidence="6">
    <location>
        <begin position="144"/>
        <end position="174"/>
    </location>
</feature>
<evidence type="ECO:0000256" key="2">
    <source>
        <dbReference type="ARBA" id="ARBA00010199"/>
    </source>
</evidence>
<dbReference type="GO" id="GO:0016020">
    <property type="term" value="C:membrane"/>
    <property type="evidence" value="ECO:0007669"/>
    <property type="project" value="UniProtKB-SubCell"/>
</dbReference>
<feature type="transmembrane region" description="Helical" evidence="7">
    <location>
        <begin position="300"/>
        <end position="317"/>
    </location>
</feature>
<dbReference type="CDD" id="cd13132">
    <property type="entry name" value="MATE_eukaryotic"/>
    <property type="match status" value="1"/>
</dbReference>
<feature type="transmembrane region" description="Helical" evidence="7">
    <location>
        <begin position="613"/>
        <end position="631"/>
    </location>
</feature>
<feature type="compositionally biased region" description="Low complexity" evidence="6">
    <location>
        <begin position="16"/>
        <end position="34"/>
    </location>
</feature>
<evidence type="ECO:0000313" key="8">
    <source>
        <dbReference type="EMBL" id="KAJ5120903.1"/>
    </source>
</evidence>
<dbReference type="InterPro" id="IPR045069">
    <property type="entry name" value="MATE_euk"/>
</dbReference>
<protein>
    <submittedName>
        <fullName evidence="8">Uncharacterized protein</fullName>
    </submittedName>
</protein>
<feature type="transmembrane region" description="Helical" evidence="7">
    <location>
        <begin position="410"/>
        <end position="438"/>
    </location>
</feature>
<keyword evidence="5 7" id="KW-0472">Membrane</keyword>
<dbReference type="RefSeq" id="XP_056517407.1">
    <property type="nucleotide sequence ID" value="XM_056671034.1"/>
</dbReference>
<dbReference type="Proteomes" id="UP001149079">
    <property type="component" value="Unassembled WGS sequence"/>
</dbReference>
<comment type="caution">
    <text evidence="8">The sequence shown here is derived from an EMBL/GenBank/DDBJ whole genome shotgun (WGS) entry which is preliminary data.</text>
</comment>
<feature type="transmembrane region" description="Helical" evidence="7">
    <location>
        <begin position="637"/>
        <end position="657"/>
    </location>
</feature>
<dbReference type="GO" id="GO:0015297">
    <property type="term" value="F:antiporter activity"/>
    <property type="evidence" value="ECO:0007669"/>
    <property type="project" value="InterPro"/>
</dbReference>
<keyword evidence="3 7" id="KW-0812">Transmembrane</keyword>
<keyword evidence="4 7" id="KW-1133">Transmembrane helix</keyword>
<reference evidence="8" key="2">
    <citation type="journal article" date="2023" name="IMA Fungus">
        <title>Comparative genomic study of the Penicillium genus elucidates a diverse pangenome and 15 lateral gene transfer events.</title>
        <authorList>
            <person name="Petersen C."/>
            <person name="Sorensen T."/>
            <person name="Nielsen M.R."/>
            <person name="Sondergaard T.E."/>
            <person name="Sorensen J.L."/>
            <person name="Fitzpatrick D.A."/>
            <person name="Frisvad J.C."/>
            <person name="Nielsen K.L."/>
        </authorList>
    </citation>
    <scope>NUCLEOTIDE SEQUENCE</scope>
    <source>
        <strain evidence="8">IBT 22155</strain>
    </source>
</reference>
<dbReference type="GO" id="GO:0042910">
    <property type="term" value="F:xenobiotic transmembrane transporter activity"/>
    <property type="evidence" value="ECO:0007669"/>
    <property type="project" value="InterPro"/>
</dbReference>
<reference evidence="8" key="1">
    <citation type="submission" date="2022-11" db="EMBL/GenBank/DDBJ databases">
        <authorList>
            <person name="Petersen C."/>
        </authorList>
    </citation>
    <scope>NUCLEOTIDE SEQUENCE</scope>
    <source>
        <strain evidence="8">IBT 22155</strain>
    </source>
</reference>
<keyword evidence="9" id="KW-1185">Reference proteome</keyword>
<sequence>MGPRNIRTVDSAEHQSSLSRSFASSSPIAASAIARDLAEYSDEEGTPTSEASDTSTARPAASYTSTNPRSLAGSYRRPGYFTSVSHATVIPWTGEQQALSQSERDQAIEEERHLLSDNHVIPPEHAHGKSHGLQRKMSGLLSAAIRQGQSSRRPSASSWRPRSRESDTDTASETTALLVERRADTEAAAMDHEEIDRKWDEAVAAGLIHTTWQREAKVIGRYSLPLMVTFLLQYSLTVASIFTIGHLGKEELGAVSLASMTVTITGNAVYSGLSTSLDTLCAQAYGSGKRKLVGLQMLRMVYFLWVITIPIMVLWYFSEYILAKIVPEKEVAEMAGLYLRVALLGTPAFACFESGKRYLQAQGVFSASLYVLIFCAPLNAFLNWFLVWVSTFRLFATFPSRTILTVHQKLQWGFIGAPIAVVITENLLPVGLFIYVYFFVGSECWCGFTRRAFQNWGPMIRLALPGLIMVEAECLAFEVLTLASSYLGTSELAAQSILATISSITWQIPFPLSIAGSTRVANLIGATLVDAAKTSAKVSFCGAVLVGAFNMILLSTLRSYIPRLFSSDPEVVEIVAQVLPLCAAFQLFDALAANCNGILRGLGRQEVGGYIQLFCYYVIAMPLSMGTTFALNWGVMGLWTGVALALGLVSIIEGIFISRANWNRSVEEALSRNELT</sequence>
<dbReference type="NCBIfam" id="TIGR00797">
    <property type="entry name" value="matE"/>
    <property type="match status" value="1"/>
</dbReference>
<evidence type="ECO:0000256" key="4">
    <source>
        <dbReference type="ARBA" id="ARBA00022989"/>
    </source>
</evidence>
<feature type="transmembrane region" description="Helical" evidence="7">
    <location>
        <begin position="574"/>
        <end position="592"/>
    </location>
</feature>
<dbReference type="Pfam" id="PF01554">
    <property type="entry name" value="MatE"/>
    <property type="match status" value="2"/>
</dbReference>
<accession>A0A9W9GI36</accession>
<evidence type="ECO:0000256" key="3">
    <source>
        <dbReference type="ARBA" id="ARBA00022692"/>
    </source>
</evidence>
<organism evidence="8 9">
    <name type="scientific">Penicillium bovifimosum</name>
    <dbReference type="NCBI Taxonomy" id="126998"/>
    <lineage>
        <taxon>Eukaryota</taxon>
        <taxon>Fungi</taxon>
        <taxon>Dikarya</taxon>
        <taxon>Ascomycota</taxon>
        <taxon>Pezizomycotina</taxon>
        <taxon>Eurotiomycetes</taxon>
        <taxon>Eurotiomycetidae</taxon>
        <taxon>Eurotiales</taxon>
        <taxon>Aspergillaceae</taxon>
        <taxon>Penicillium</taxon>
    </lineage>
</organism>
<evidence type="ECO:0000256" key="5">
    <source>
        <dbReference type="ARBA" id="ARBA00023136"/>
    </source>
</evidence>
<dbReference type="GO" id="GO:1990961">
    <property type="term" value="P:xenobiotic detoxification by transmembrane export across the plasma membrane"/>
    <property type="evidence" value="ECO:0007669"/>
    <property type="project" value="InterPro"/>
</dbReference>
<comment type="subcellular location">
    <subcellularLocation>
        <location evidence="1">Membrane</location>
        <topology evidence="1">Multi-pass membrane protein</topology>
    </subcellularLocation>
</comment>
<feature type="transmembrane region" description="Helical" evidence="7">
    <location>
        <begin position="224"/>
        <end position="248"/>
    </location>
</feature>
<evidence type="ECO:0000256" key="6">
    <source>
        <dbReference type="SAM" id="MobiDB-lite"/>
    </source>
</evidence>
<evidence type="ECO:0000256" key="7">
    <source>
        <dbReference type="SAM" id="Phobius"/>
    </source>
</evidence>
<proteinExistence type="inferred from homology"/>
<feature type="compositionally biased region" description="Low complexity" evidence="6">
    <location>
        <begin position="150"/>
        <end position="160"/>
    </location>
</feature>